<keyword evidence="6" id="KW-1185">Reference proteome</keyword>
<evidence type="ECO:0000256" key="3">
    <source>
        <dbReference type="ARBA" id="ARBA00022729"/>
    </source>
</evidence>
<dbReference type="KEGG" id="nhy:JQS43_01170"/>
<dbReference type="NCBIfam" id="TIGR01256">
    <property type="entry name" value="modA"/>
    <property type="match status" value="1"/>
</dbReference>
<dbReference type="InterPro" id="IPR044084">
    <property type="entry name" value="AvModA-like_subst-bd"/>
</dbReference>
<dbReference type="Gene3D" id="3.40.190.10">
    <property type="entry name" value="Periplasmic binding protein-like II"/>
    <property type="match status" value="2"/>
</dbReference>
<dbReference type="EMBL" id="CP070499">
    <property type="protein sequence ID" value="QSB15030.1"/>
    <property type="molecule type" value="Genomic_DNA"/>
</dbReference>
<dbReference type="AlphaFoldDB" id="A0A895YLQ7"/>
<keyword evidence="4" id="KW-0500">Molybdenum</keyword>
<dbReference type="RefSeq" id="WP_239677197.1">
    <property type="nucleotide sequence ID" value="NZ_CP070499.1"/>
</dbReference>
<dbReference type="CDD" id="cd13539">
    <property type="entry name" value="PBP2_AvModA"/>
    <property type="match status" value="1"/>
</dbReference>
<proteinExistence type="inferred from homology"/>
<protein>
    <submittedName>
        <fullName evidence="5">Molybdate ABC transporter substrate-binding protein</fullName>
    </submittedName>
</protein>
<name>A0A895YLQ7_9ACTN</name>
<evidence type="ECO:0000256" key="1">
    <source>
        <dbReference type="ARBA" id="ARBA00009175"/>
    </source>
</evidence>
<evidence type="ECO:0000313" key="6">
    <source>
        <dbReference type="Proteomes" id="UP000662857"/>
    </source>
</evidence>
<evidence type="ECO:0000256" key="4">
    <source>
        <dbReference type="PIRSR" id="PIRSR004846-1"/>
    </source>
</evidence>
<evidence type="ECO:0000256" key="2">
    <source>
        <dbReference type="ARBA" id="ARBA00022723"/>
    </source>
</evidence>
<evidence type="ECO:0000313" key="5">
    <source>
        <dbReference type="EMBL" id="QSB15030.1"/>
    </source>
</evidence>
<sequence length="265" mass="28072">MIQGPRLLPRRWLSVLMVAALLLAGCAGPGRSQVTLRVAAASDLQYALGAVAEGFTADRSGVKVEVSYGSSGELYQQLTDGAEYEVFLAADIAYAQRLVDDGEAPETDLFRYAQGRLALWAGDQSPVDPTRGMAALRDAERVAIADPADSPYGRAAEAALRNAGLYDELDGRLLLGDSVGQAADLVAEGEADAGLIALAQVAAGPRRDVGQWREVPARYYQLLDQGGVVPLAAAHPAVARSFRDYLISPDGQQILQRYGFGPPAD</sequence>
<dbReference type="PROSITE" id="PS51257">
    <property type="entry name" value="PROKAR_LIPOPROTEIN"/>
    <property type="match status" value="1"/>
</dbReference>
<feature type="binding site" evidence="4">
    <location>
        <position position="179"/>
    </location>
    <ligand>
        <name>molybdate</name>
        <dbReference type="ChEBI" id="CHEBI:36264"/>
    </ligand>
</feature>
<dbReference type="Pfam" id="PF13531">
    <property type="entry name" value="SBP_bac_11"/>
    <property type="match status" value="1"/>
</dbReference>
<dbReference type="InterPro" id="IPR005950">
    <property type="entry name" value="ModA"/>
</dbReference>
<accession>A0A895YLQ7</accession>
<dbReference type="PANTHER" id="PTHR30632">
    <property type="entry name" value="MOLYBDATE-BINDING PERIPLASMIC PROTEIN"/>
    <property type="match status" value="1"/>
</dbReference>
<dbReference type="InterPro" id="IPR050682">
    <property type="entry name" value="ModA/WtpA"/>
</dbReference>
<dbReference type="PANTHER" id="PTHR30632:SF14">
    <property type="entry name" value="TUNGSTATE_MOLYBDATE_CHROMATE-BINDING PROTEIN MODA"/>
    <property type="match status" value="1"/>
</dbReference>
<organism evidence="5 6">
    <name type="scientific">Natronosporangium hydrolyticum</name>
    <dbReference type="NCBI Taxonomy" id="2811111"/>
    <lineage>
        <taxon>Bacteria</taxon>
        <taxon>Bacillati</taxon>
        <taxon>Actinomycetota</taxon>
        <taxon>Actinomycetes</taxon>
        <taxon>Micromonosporales</taxon>
        <taxon>Micromonosporaceae</taxon>
        <taxon>Natronosporangium</taxon>
    </lineage>
</organism>
<dbReference type="SUPFAM" id="SSF53850">
    <property type="entry name" value="Periplasmic binding protein-like II"/>
    <property type="match status" value="1"/>
</dbReference>
<dbReference type="GO" id="GO:0046872">
    <property type="term" value="F:metal ion binding"/>
    <property type="evidence" value="ECO:0007669"/>
    <property type="project" value="UniProtKB-KW"/>
</dbReference>
<keyword evidence="3" id="KW-0732">Signal</keyword>
<dbReference type="Proteomes" id="UP000662857">
    <property type="component" value="Chromosome"/>
</dbReference>
<feature type="binding site" evidence="4">
    <location>
        <position position="71"/>
    </location>
    <ligand>
        <name>molybdate</name>
        <dbReference type="ChEBI" id="CHEBI:36264"/>
    </ligand>
</feature>
<keyword evidence="2 4" id="KW-0479">Metal-binding</keyword>
<dbReference type="PIRSF" id="PIRSF004846">
    <property type="entry name" value="ModA"/>
    <property type="match status" value="1"/>
</dbReference>
<reference evidence="5" key="1">
    <citation type="submission" date="2021-02" db="EMBL/GenBank/DDBJ databases">
        <title>Natrosporangium hydrolyticum gen. nov., sp. nov, a haloalkaliphilic actinobacterium from a soda solonchak soil.</title>
        <authorList>
            <person name="Sorokin D.Y."/>
            <person name="Khijniak T.V."/>
            <person name="Zakharycheva A.P."/>
            <person name="Boueva O.V."/>
            <person name="Ariskina E.V."/>
            <person name="Hahnke R.L."/>
            <person name="Bunk B."/>
            <person name="Sproer C."/>
            <person name="Schumann P."/>
            <person name="Evtushenko L.I."/>
            <person name="Kublanov I.V."/>
        </authorList>
    </citation>
    <scope>NUCLEOTIDE SEQUENCE</scope>
    <source>
        <strain evidence="5">DSM 106523</strain>
    </source>
</reference>
<dbReference type="GO" id="GO:0015689">
    <property type="term" value="P:molybdate ion transport"/>
    <property type="evidence" value="ECO:0007669"/>
    <property type="project" value="InterPro"/>
</dbReference>
<gene>
    <name evidence="5" type="primary">modA</name>
    <name evidence="5" type="ORF">JQS43_01170</name>
</gene>
<comment type="similarity">
    <text evidence="1">Belongs to the bacterial solute-binding protein ModA family.</text>
</comment>
<dbReference type="GO" id="GO:0030973">
    <property type="term" value="F:molybdate ion binding"/>
    <property type="evidence" value="ECO:0007669"/>
    <property type="project" value="InterPro"/>
</dbReference>